<sequence>MGGVGKTTLVGEVVNIAKREGVFDEYAKAVVTETPDLSKIQRDVAKYLGLPLIEQVLVTSRIEGVFNEMEETRKNFPIGILPENDAWSLFKKKAGDDIESDP</sequence>
<dbReference type="InterPro" id="IPR002182">
    <property type="entry name" value="NB-ARC"/>
</dbReference>
<protein>
    <recommendedName>
        <fullName evidence="2">NB-ARC domain-containing protein</fullName>
    </recommendedName>
</protein>
<accession>A0AAW1VJZ2</accession>
<dbReference type="InterPro" id="IPR050905">
    <property type="entry name" value="Plant_NBS-LRR"/>
</dbReference>
<evidence type="ECO:0000313" key="3">
    <source>
        <dbReference type="EMBL" id="KAK9904410.1"/>
    </source>
</evidence>
<dbReference type="EMBL" id="JBEDUW010000200">
    <property type="protein sequence ID" value="KAK9904410.1"/>
    <property type="molecule type" value="Genomic_DNA"/>
</dbReference>
<keyword evidence="4" id="KW-1185">Reference proteome</keyword>
<dbReference type="PANTHER" id="PTHR33463">
    <property type="entry name" value="NB-ARC DOMAIN-CONTAINING PROTEIN-RELATED"/>
    <property type="match status" value="1"/>
</dbReference>
<organism evidence="3 4">
    <name type="scientific">Rubus argutus</name>
    <name type="common">Southern blackberry</name>
    <dbReference type="NCBI Taxonomy" id="59490"/>
    <lineage>
        <taxon>Eukaryota</taxon>
        <taxon>Viridiplantae</taxon>
        <taxon>Streptophyta</taxon>
        <taxon>Embryophyta</taxon>
        <taxon>Tracheophyta</taxon>
        <taxon>Spermatophyta</taxon>
        <taxon>Magnoliopsida</taxon>
        <taxon>eudicotyledons</taxon>
        <taxon>Gunneridae</taxon>
        <taxon>Pentapetalae</taxon>
        <taxon>rosids</taxon>
        <taxon>fabids</taxon>
        <taxon>Rosales</taxon>
        <taxon>Rosaceae</taxon>
        <taxon>Rosoideae</taxon>
        <taxon>Rosoideae incertae sedis</taxon>
        <taxon>Rubus</taxon>
    </lineage>
</organism>
<dbReference type="PANTHER" id="PTHR33463:SF198">
    <property type="entry name" value="RPP4C3"/>
    <property type="match status" value="1"/>
</dbReference>
<dbReference type="AlphaFoldDB" id="A0AAW1VJZ2"/>
<name>A0AAW1VJZ2_RUBAR</name>
<dbReference type="InterPro" id="IPR027417">
    <property type="entry name" value="P-loop_NTPase"/>
</dbReference>
<keyword evidence="1" id="KW-0611">Plant defense</keyword>
<reference evidence="3 4" key="1">
    <citation type="journal article" date="2023" name="G3 (Bethesda)">
        <title>A chromosome-length genome assembly and annotation of blackberry (Rubus argutus, cv. 'Hillquist').</title>
        <authorList>
            <person name="Bruna T."/>
            <person name="Aryal R."/>
            <person name="Dudchenko O."/>
            <person name="Sargent D.J."/>
            <person name="Mead D."/>
            <person name="Buti M."/>
            <person name="Cavallini A."/>
            <person name="Hytonen T."/>
            <person name="Andres J."/>
            <person name="Pham M."/>
            <person name="Weisz D."/>
            <person name="Mascagni F."/>
            <person name="Usai G."/>
            <person name="Natali L."/>
            <person name="Bassil N."/>
            <person name="Fernandez G.E."/>
            <person name="Lomsadze A."/>
            <person name="Armour M."/>
            <person name="Olukolu B."/>
            <person name="Poorten T."/>
            <person name="Britton C."/>
            <person name="Davik J."/>
            <person name="Ashrafi H."/>
            <person name="Aiden E.L."/>
            <person name="Borodovsky M."/>
            <person name="Worthington M."/>
        </authorList>
    </citation>
    <scope>NUCLEOTIDE SEQUENCE [LARGE SCALE GENOMIC DNA]</scope>
    <source>
        <strain evidence="3">PI 553951</strain>
    </source>
</reference>
<gene>
    <name evidence="3" type="ORF">M0R45_000776</name>
</gene>
<dbReference type="Proteomes" id="UP001457282">
    <property type="component" value="Unassembled WGS sequence"/>
</dbReference>
<dbReference type="Pfam" id="PF00931">
    <property type="entry name" value="NB-ARC"/>
    <property type="match status" value="1"/>
</dbReference>
<feature type="domain" description="NB-ARC" evidence="2">
    <location>
        <begin position="1"/>
        <end position="50"/>
    </location>
</feature>
<comment type="caution">
    <text evidence="3">The sequence shown here is derived from an EMBL/GenBank/DDBJ whole genome shotgun (WGS) entry which is preliminary data.</text>
</comment>
<proteinExistence type="predicted"/>
<dbReference type="GO" id="GO:0043531">
    <property type="term" value="F:ADP binding"/>
    <property type="evidence" value="ECO:0007669"/>
    <property type="project" value="InterPro"/>
</dbReference>
<evidence type="ECO:0000259" key="2">
    <source>
        <dbReference type="Pfam" id="PF00931"/>
    </source>
</evidence>
<evidence type="ECO:0000256" key="1">
    <source>
        <dbReference type="ARBA" id="ARBA00022821"/>
    </source>
</evidence>
<dbReference type="SUPFAM" id="SSF52540">
    <property type="entry name" value="P-loop containing nucleoside triphosphate hydrolases"/>
    <property type="match status" value="1"/>
</dbReference>
<evidence type="ECO:0000313" key="4">
    <source>
        <dbReference type="Proteomes" id="UP001457282"/>
    </source>
</evidence>